<dbReference type="Pfam" id="PF00326">
    <property type="entry name" value="Peptidase_S9"/>
    <property type="match status" value="1"/>
</dbReference>
<dbReference type="InterPro" id="IPR001375">
    <property type="entry name" value="Peptidase_S9_cat"/>
</dbReference>
<comment type="caution">
    <text evidence="8">The sequence shown here is derived from an EMBL/GenBank/DDBJ whole genome shotgun (WGS) entry which is preliminary data.</text>
</comment>
<dbReference type="Proteomes" id="UP001295423">
    <property type="component" value="Unassembled WGS sequence"/>
</dbReference>
<evidence type="ECO:0000259" key="7">
    <source>
        <dbReference type="Pfam" id="PF02897"/>
    </source>
</evidence>
<dbReference type="PANTHER" id="PTHR42881:SF13">
    <property type="entry name" value="PROLYL ENDOPEPTIDASE"/>
    <property type="match status" value="1"/>
</dbReference>
<dbReference type="SUPFAM" id="SSF53474">
    <property type="entry name" value="alpha/beta-Hydrolases"/>
    <property type="match status" value="1"/>
</dbReference>
<protein>
    <recommendedName>
        <fullName evidence="5">Prolyl endopeptidase</fullName>
        <ecNumber evidence="5">3.4.21.-</ecNumber>
    </recommendedName>
</protein>
<dbReference type="EC" id="3.4.21.-" evidence="5"/>
<dbReference type="PRINTS" id="PR00862">
    <property type="entry name" value="PROLIGOPTASE"/>
</dbReference>
<proteinExistence type="inferred from homology"/>
<dbReference type="EMBL" id="CAKOGP040002080">
    <property type="protein sequence ID" value="CAJ1961029.1"/>
    <property type="molecule type" value="Genomic_DNA"/>
</dbReference>
<dbReference type="AlphaFoldDB" id="A0AAD2G679"/>
<dbReference type="GO" id="GO:0006508">
    <property type="term" value="P:proteolysis"/>
    <property type="evidence" value="ECO:0007669"/>
    <property type="project" value="UniProtKB-KW"/>
</dbReference>
<dbReference type="GO" id="GO:0004252">
    <property type="term" value="F:serine-type endopeptidase activity"/>
    <property type="evidence" value="ECO:0007669"/>
    <property type="project" value="UniProtKB-UniRule"/>
</dbReference>
<sequence length="751" mass="84897">MGDEDTYQHLEDDSGADAIHFVESANRLTMTALGSPPTTSPTYSKILDVLEEEEKIPLISQLGIDESGKRILLNFWKDDTDHPKGVWRRTTLESYEDEDNTEWTDLVDVDKLSKDEGISWIWKGARMLPRGQDPASTDNTMTTRALISLSREGTHTVEIREFDFLTSDFVKTNPFNLPEGRTRISYKSRDVLFVSSDLQDSTLTKAGNPTTIREWKRGTDFSKSKLVFQGESSDIAVGSYVDDQRHRKGDIFEVQMRRLGINASKYWVRKIKPEHTLSEDDPARKGVSDPPSFQELQVPDDAEINFVGNLLVVSLDSEWSPEKGKTFSEGAIVYVNAHKFIKYGPTDRIYHVMFQPTEGTKCDSYHAARNFIICSVQDTIKSRLEFYKLEKDGNKLRLVGMDKNPQIRVNHVQVVDSYASNEFWLTTYGYTEPSTVWLADASKMDSSDKKVIRKTGSEGYMVRKLKGLSEAFEASDLHVLQKIAKSKDGTDIPYFLIMKKGTQLDKNNPTLLHAYGGFGVSLGPNYSPATGIAWLDRGGVYVEANVRGGGEFGPTWHSAAVRGRRGKSLEDIVAVAEDLIASRICRPKTLGLRGGLNGGLLVANVYVSRPDLFGAAHCAFPILDLKRFKELDGPESWVEEFGDPDKKDWEKFIKDFSPYHNIDDSVKKRPPILFTTSCGDKRVHPGHARKMVNKLWDLSKGRKWPAYYYEEMQNDSDDAKEYAFVASLAYDFLYRTLHKNAQKERKKAVAK</sequence>
<dbReference type="GO" id="GO:0070012">
    <property type="term" value="F:oligopeptidase activity"/>
    <property type="evidence" value="ECO:0007669"/>
    <property type="project" value="TreeGrafter"/>
</dbReference>
<gene>
    <name evidence="8" type="ORF">CYCCA115_LOCUS19004</name>
</gene>
<keyword evidence="4 5" id="KW-0720">Serine protease</keyword>
<reference evidence="8" key="1">
    <citation type="submission" date="2023-08" db="EMBL/GenBank/DDBJ databases">
        <authorList>
            <person name="Audoor S."/>
            <person name="Bilcke G."/>
        </authorList>
    </citation>
    <scope>NUCLEOTIDE SEQUENCE</scope>
</reference>
<keyword evidence="9" id="KW-1185">Reference proteome</keyword>
<dbReference type="InterPro" id="IPR023302">
    <property type="entry name" value="Pept_S9A_N"/>
</dbReference>
<dbReference type="PANTHER" id="PTHR42881">
    <property type="entry name" value="PROLYL ENDOPEPTIDASE"/>
    <property type="match status" value="1"/>
</dbReference>
<comment type="similarity">
    <text evidence="1 5">Belongs to the peptidase S9A family.</text>
</comment>
<dbReference type="InterPro" id="IPR051167">
    <property type="entry name" value="Prolyl_oligopep/macrocyclase"/>
</dbReference>
<name>A0AAD2G679_9STRA</name>
<dbReference type="GO" id="GO:0005829">
    <property type="term" value="C:cytosol"/>
    <property type="evidence" value="ECO:0007669"/>
    <property type="project" value="TreeGrafter"/>
</dbReference>
<dbReference type="SUPFAM" id="SSF50993">
    <property type="entry name" value="Peptidase/esterase 'gauge' domain"/>
    <property type="match status" value="1"/>
</dbReference>
<dbReference type="Pfam" id="PF02897">
    <property type="entry name" value="Peptidase_S9_N"/>
    <property type="match status" value="1"/>
</dbReference>
<dbReference type="Gene3D" id="2.130.10.120">
    <property type="entry name" value="Prolyl oligopeptidase, N-terminal domain"/>
    <property type="match status" value="1"/>
</dbReference>
<feature type="domain" description="Peptidase S9A N-terminal" evidence="7">
    <location>
        <begin position="4"/>
        <end position="443"/>
    </location>
</feature>
<keyword evidence="2 5" id="KW-0645">Protease</keyword>
<evidence type="ECO:0000256" key="4">
    <source>
        <dbReference type="ARBA" id="ARBA00022825"/>
    </source>
</evidence>
<dbReference type="InterPro" id="IPR002470">
    <property type="entry name" value="Peptidase_S9A"/>
</dbReference>
<evidence type="ECO:0000313" key="8">
    <source>
        <dbReference type="EMBL" id="CAJ1961029.1"/>
    </source>
</evidence>
<organism evidence="8 9">
    <name type="scientific">Cylindrotheca closterium</name>
    <dbReference type="NCBI Taxonomy" id="2856"/>
    <lineage>
        <taxon>Eukaryota</taxon>
        <taxon>Sar</taxon>
        <taxon>Stramenopiles</taxon>
        <taxon>Ochrophyta</taxon>
        <taxon>Bacillariophyta</taxon>
        <taxon>Bacillariophyceae</taxon>
        <taxon>Bacillariophycidae</taxon>
        <taxon>Bacillariales</taxon>
        <taxon>Bacillariaceae</taxon>
        <taxon>Cylindrotheca</taxon>
    </lineage>
</organism>
<dbReference type="Gene3D" id="3.40.50.1820">
    <property type="entry name" value="alpha/beta hydrolase"/>
    <property type="match status" value="1"/>
</dbReference>
<evidence type="ECO:0000313" key="9">
    <source>
        <dbReference type="Proteomes" id="UP001295423"/>
    </source>
</evidence>
<feature type="domain" description="Peptidase S9 prolyl oligopeptidase catalytic" evidence="6">
    <location>
        <begin position="532"/>
        <end position="700"/>
    </location>
</feature>
<evidence type="ECO:0000256" key="1">
    <source>
        <dbReference type="ARBA" id="ARBA00005228"/>
    </source>
</evidence>
<accession>A0AAD2G679</accession>
<evidence type="ECO:0000256" key="3">
    <source>
        <dbReference type="ARBA" id="ARBA00022801"/>
    </source>
</evidence>
<evidence type="ECO:0000256" key="2">
    <source>
        <dbReference type="ARBA" id="ARBA00022670"/>
    </source>
</evidence>
<evidence type="ECO:0000259" key="6">
    <source>
        <dbReference type="Pfam" id="PF00326"/>
    </source>
</evidence>
<keyword evidence="3 5" id="KW-0378">Hydrolase</keyword>
<dbReference type="InterPro" id="IPR029058">
    <property type="entry name" value="AB_hydrolase_fold"/>
</dbReference>
<evidence type="ECO:0000256" key="5">
    <source>
        <dbReference type="RuleBase" id="RU368024"/>
    </source>
</evidence>